<sequence>MSFLSILFLKFVTMDRTIQLSFEMNLADSVRLLSLFFAGAARMAEYLEQLHFEISYIFACARKYVYDNFGEPWETVLSDYEEIFASDYFLPLWTMSLVMIMMIGSGILARMMLSLMYENDRFKIGLVEFLAQSHICLGAFCGIKLFEYYGYPAFIATNIVSMMTALLIYRKPSHFCLIVEEYLNEIMPRSEAVKIVCLEGMYAPIFPFIVHTYLAMAGSYTGVKADKIFHETACILPDLTSYSVVLLILATEIVGGFLIRCLLTKIDTTDHPRRIYLLPFYNAVSFSCSLYMIGMPGCDLTISLSRAPHCFVATTGQVRSMLVAVVYGVPTFLGWWLHRQLSPLPATLRSPWAEINKDFAETKAIAASVRVYERQMAEEQERRNLENWTRQQSRNAKRRNR</sequence>
<feature type="transmembrane region" description="Helical" evidence="2">
    <location>
        <begin position="240"/>
        <end position="263"/>
    </location>
</feature>
<keyword evidence="2" id="KW-1133">Transmembrane helix</keyword>
<keyword evidence="2" id="KW-0472">Membrane</keyword>
<dbReference type="Proteomes" id="UP000095282">
    <property type="component" value="Unplaced"/>
</dbReference>
<feature type="region of interest" description="Disordered" evidence="1">
    <location>
        <begin position="382"/>
        <end position="401"/>
    </location>
</feature>
<evidence type="ECO:0000313" key="3">
    <source>
        <dbReference type="Proteomes" id="UP000095282"/>
    </source>
</evidence>
<feature type="transmembrane region" description="Helical" evidence="2">
    <location>
        <begin position="125"/>
        <end position="145"/>
    </location>
</feature>
<dbReference type="WBParaSite" id="Csp11.Scaffold629.g8935.t1">
    <property type="protein sequence ID" value="Csp11.Scaffold629.g8935.t1"/>
    <property type="gene ID" value="Csp11.Scaffold629.g8935"/>
</dbReference>
<evidence type="ECO:0000256" key="1">
    <source>
        <dbReference type="SAM" id="MobiDB-lite"/>
    </source>
</evidence>
<keyword evidence="3" id="KW-1185">Reference proteome</keyword>
<evidence type="ECO:0000313" key="4">
    <source>
        <dbReference type="WBParaSite" id="Csp11.Scaffold629.g8935.t1"/>
    </source>
</evidence>
<feature type="transmembrane region" description="Helical" evidence="2">
    <location>
        <begin position="317"/>
        <end position="337"/>
    </location>
</feature>
<keyword evidence="2" id="KW-0812">Transmembrane</keyword>
<feature type="transmembrane region" description="Helical" evidence="2">
    <location>
        <begin position="275"/>
        <end position="297"/>
    </location>
</feature>
<name>A0A1I7UFZ0_9PELO</name>
<feature type="transmembrane region" description="Helical" evidence="2">
    <location>
        <begin position="88"/>
        <end position="113"/>
    </location>
</feature>
<protein>
    <submittedName>
        <fullName evidence="4">Transmembrane protein</fullName>
    </submittedName>
</protein>
<evidence type="ECO:0000256" key="2">
    <source>
        <dbReference type="SAM" id="Phobius"/>
    </source>
</evidence>
<reference evidence="4" key="1">
    <citation type="submission" date="2016-11" db="UniProtKB">
        <authorList>
            <consortium name="WormBaseParasite"/>
        </authorList>
    </citation>
    <scope>IDENTIFICATION</scope>
</reference>
<feature type="transmembrane region" description="Helical" evidence="2">
    <location>
        <begin position="196"/>
        <end position="220"/>
    </location>
</feature>
<dbReference type="AlphaFoldDB" id="A0A1I7UFZ0"/>
<feature type="transmembrane region" description="Helical" evidence="2">
    <location>
        <begin position="151"/>
        <end position="169"/>
    </location>
</feature>
<organism evidence="3 4">
    <name type="scientific">Caenorhabditis tropicalis</name>
    <dbReference type="NCBI Taxonomy" id="1561998"/>
    <lineage>
        <taxon>Eukaryota</taxon>
        <taxon>Metazoa</taxon>
        <taxon>Ecdysozoa</taxon>
        <taxon>Nematoda</taxon>
        <taxon>Chromadorea</taxon>
        <taxon>Rhabditida</taxon>
        <taxon>Rhabditina</taxon>
        <taxon>Rhabditomorpha</taxon>
        <taxon>Rhabditoidea</taxon>
        <taxon>Rhabditidae</taxon>
        <taxon>Peloderinae</taxon>
        <taxon>Caenorhabditis</taxon>
    </lineage>
</organism>
<proteinExistence type="predicted"/>
<accession>A0A1I7UFZ0</accession>